<accession>A0ABP7Y106</accession>
<dbReference type="InterPro" id="IPR000551">
    <property type="entry name" value="MerR-type_HTH_dom"/>
</dbReference>
<feature type="compositionally biased region" description="Low complexity" evidence="1">
    <location>
        <begin position="35"/>
        <end position="46"/>
    </location>
</feature>
<comment type="caution">
    <text evidence="3">The sequence shown here is derived from an EMBL/GenBank/DDBJ whole genome shotgun (WGS) entry which is preliminary data.</text>
</comment>
<feature type="region of interest" description="Disordered" evidence="1">
    <location>
        <begin position="24"/>
        <end position="57"/>
    </location>
</feature>
<reference evidence="4" key="1">
    <citation type="journal article" date="2019" name="Int. J. Syst. Evol. Microbiol.">
        <title>The Global Catalogue of Microorganisms (GCM) 10K type strain sequencing project: providing services to taxonomists for standard genome sequencing and annotation.</title>
        <authorList>
            <consortium name="The Broad Institute Genomics Platform"/>
            <consortium name="The Broad Institute Genome Sequencing Center for Infectious Disease"/>
            <person name="Wu L."/>
            <person name="Ma J."/>
        </authorList>
    </citation>
    <scope>NUCLEOTIDE SEQUENCE [LARGE SCALE GENOMIC DNA]</scope>
    <source>
        <strain evidence="4">JCM 17316</strain>
    </source>
</reference>
<keyword evidence="4" id="KW-1185">Reference proteome</keyword>
<sequence length="132" mass="14674">MRITEAARRLGTSPRMLRYRESLGLLPATRDSAPRRPGAPAGTAPGRDGRRGGGHRQFGEAELRAVALALELEKRYDIGPAELAFGLRVLAEPEVQARVRELGERIGRLSAPPTRALDFEKEKALRLLQRRR</sequence>
<dbReference type="InterPro" id="IPR009061">
    <property type="entry name" value="DNA-bd_dom_put_sf"/>
</dbReference>
<dbReference type="Proteomes" id="UP001500266">
    <property type="component" value="Unassembled WGS sequence"/>
</dbReference>
<gene>
    <name evidence="3" type="ORF">GCM10022416_04720</name>
</gene>
<dbReference type="RefSeq" id="WP_345016899.1">
    <property type="nucleotide sequence ID" value="NZ_BAABDO010000004.1"/>
</dbReference>
<dbReference type="EMBL" id="BAABDO010000004">
    <property type="protein sequence ID" value="GAA4128775.1"/>
    <property type="molecule type" value="Genomic_DNA"/>
</dbReference>
<proteinExistence type="predicted"/>
<dbReference type="Gene3D" id="1.10.1660.10">
    <property type="match status" value="1"/>
</dbReference>
<evidence type="ECO:0000259" key="2">
    <source>
        <dbReference type="PROSITE" id="PS50937"/>
    </source>
</evidence>
<evidence type="ECO:0000313" key="3">
    <source>
        <dbReference type="EMBL" id="GAA4128775.1"/>
    </source>
</evidence>
<evidence type="ECO:0000313" key="4">
    <source>
        <dbReference type="Proteomes" id="UP001500266"/>
    </source>
</evidence>
<name>A0ABP7Y106_9ACTN</name>
<dbReference type="SUPFAM" id="SSF46955">
    <property type="entry name" value="Putative DNA-binding domain"/>
    <property type="match status" value="1"/>
</dbReference>
<feature type="compositionally biased region" description="Basic and acidic residues" evidence="1">
    <location>
        <begin position="47"/>
        <end position="57"/>
    </location>
</feature>
<evidence type="ECO:0000256" key="1">
    <source>
        <dbReference type="SAM" id="MobiDB-lite"/>
    </source>
</evidence>
<organism evidence="3 4">
    <name type="scientific">Actinomadura keratinilytica</name>
    <dbReference type="NCBI Taxonomy" id="547461"/>
    <lineage>
        <taxon>Bacteria</taxon>
        <taxon>Bacillati</taxon>
        <taxon>Actinomycetota</taxon>
        <taxon>Actinomycetes</taxon>
        <taxon>Streptosporangiales</taxon>
        <taxon>Thermomonosporaceae</taxon>
        <taxon>Actinomadura</taxon>
    </lineage>
</organism>
<dbReference type="PROSITE" id="PS50937">
    <property type="entry name" value="HTH_MERR_2"/>
    <property type="match status" value="1"/>
</dbReference>
<feature type="domain" description="HTH merR-type" evidence="2">
    <location>
        <begin position="1"/>
        <end position="30"/>
    </location>
</feature>
<dbReference type="Pfam" id="PF00376">
    <property type="entry name" value="MerR"/>
    <property type="match status" value="1"/>
</dbReference>
<protein>
    <recommendedName>
        <fullName evidence="2">HTH merR-type domain-containing protein</fullName>
    </recommendedName>
</protein>